<dbReference type="Pfam" id="PF04748">
    <property type="entry name" value="Polysacc_deac_2"/>
    <property type="match status" value="1"/>
</dbReference>
<name>A0ABV8UFN2_9PROT</name>
<dbReference type="PANTHER" id="PTHR30105:SF2">
    <property type="entry name" value="DIVERGENT POLYSACCHARIDE DEACETYLASE SUPERFAMILY"/>
    <property type="match status" value="1"/>
</dbReference>
<dbReference type="Gene3D" id="3.20.20.370">
    <property type="entry name" value="Glycoside hydrolase/deacetylase"/>
    <property type="match status" value="1"/>
</dbReference>
<evidence type="ECO:0000256" key="1">
    <source>
        <dbReference type="SAM" id="MobiDB-lite"/>
    </source>
</evidence>
<protein>
    <submittedName>
        <fullName evidence="2">Divergent polysaccharide deacetylase family protein</fullName>
    </submittedName>
</protein>
<reference evidence="3" key="1">
    <citation type="journal article" date="2019" name="Int. J. Syst. Evol. Microbiol.">
        <title>The Global Catalogue of Microorganisms (GCM) 10K type strain sequencing project: providing services to taxonomists for standard genome sequencing and annotation.</title>
        <authorList>
            <consortium name="The Broad Institute Genomics Platform"/>
            <consortium name="The Broad Institute Genome Sequencing Center for Infectious Disease"/>
            <person name="Wu L."/>
            <person name="Ma J."/>
        </authorList>
    </citation>
    <scope>NUCLEOTIDE SEQUENCE [LARGE SCALE GENOMIC DNA]</scope>
    <source>
        <strain evidence="3">CGMCC 1.15304</strain>
    </source>
</reference>
<dbReference type="InterPro" id="IPR006837">
    <property type="entry name" value="Divergent_DAC"/>
</dbReference>
<feature type="compositionally biased region" description="Polar residues" evidence="1">
    <location>
        <begin position="124"/>
        <end position="137"/>
    </location>
</feature>
<accession>A0ABV8UFN2</accession>
<dbReference type="RefSeq" id="WP_068146920.1">
    <property type="nucleotide sequence ID" value="NZ_JBHSCR010000016.1"/>
</dbReference>
<feature type="region of interest" description="Disordered" evidence="1">
    <location>
        <begin position="37"/>
        <end position="163"/>
    </location>
</feature>
<feature type="compositionally biased region" description="Low complexity" evidence="1">
    <location>
        <begin position="107"/>
        <end position="116"/>
    </location>
</feature>
<keyword evidence="3" id="KW-1185">Reference proteome</keyword>
<comment type="caution">
    <text evidence="2">The sequence shown here is derived from an EMBL/GenBank/DDBJ whole genome shotgun (WGS) entry which is preliminary data.</text>
</comment>
<dbReference type="SUPFAM" id="SSF88713">
    <property type="entry name" value="Glycoside hydrolase/deacetylase"/>
    <property type="match status" value="1"/>
</dbReference>
<evidence type="ECO:0000313" key="3">
    <source>
        <dbReference type="Proteomes" id="UP001595776"/>
    </source>
</evidence>
<evidence type="ECO:0000313" key="2">
    <source>
        <dbReference type="EMBL" id="MFC4349294.1"/>
    </source>
</evidence>
<organism evidence="2 3">
    <name type="scientific">Kordiimonas lipolytica</name>
    <dbReference type="NCBI Taxonomy" id="1662421"/>
    <lineage>
        <taxon>Bacteria</taxon>
        <taxon>Pseudomonadati</taxon>
        <taxon>Pseudomonadota</taxon>
        <taxon>Alphaproteobacteria</taxon>
        <taxon>Kordiimonadales</taxon>
        <taxon>Kordiimonadaceae</taxon>
        <taxon>Kordiimonas</taxon>
    </lineage>
</organism>
<sequence>MPSSLNALLAAWAISLIIVVGGTVYFELSYDPNAKPDAADTHQMADNGTSHEPDQTQPADDQTSSHEEPAVEEEGPAPVVSDHQDTDTPADEPATTPDAAPDRADDQPAMQQDMATGLSRPVETPQTQPTSRAQISSGIRVEPNPDLIEQTNQGPLPRISTEGRRPFDEYAAPMPRNRYLHKIAIVITDLGMRRNSTQRAISDLPSAVTFAFSPYSSDGFEWGVQSRRTGHEVLLMIPMEPVNYPQNDPGPLSLLTSRSSRENVNLLRASLGRMSGYVGVVNHMGSRFTAASESLRPVLEELHRRGLMFLDSRASQYSRAASMGRDLGMPTAINNTYIDDNVNPGEISKQLAELESRARTLDYAVGMGRPYPVTIDAVKVWAAGLEARGFVLVPISAVANQQPLPR</sequence>
<dbReference type="InterPro" id="IPR011330">
    <property type="entry name" value="Glyco_hydro/deAcase_b/a-brl"/>
</dbReference>
<dbReference type="EMBL" id="JBHSCR010000016">
    <property type="protein sequence ID" value="MFC4349294.1"/>
    <property type="molecule type" value="Genomic_DNA"/>
</dbReference>
<dbReference type="CDD" id="cd10936">
    <property type="entry name" value="CE4_DAC2"/>
    <property type="match status" value="1"/>
</dbReference>
<dbReference type="Proteomes" id="UP001595776">
    <property type="component" value="Unassembled WGS sequence"/>
</dbReference>
<proteinExistence type="predicted"/>
<dbReference type="PANTHER" id="PTHR30105">
    <property type="entry name" value="UNCHARACTERIZED YIBQ-RELATED"/>
    <property type="match status" value="1"/>
</dbReference>
<gene>
    <name evidence="2" type="ORF">ACFO5Q_15685</name>
</gene>